<name>M7YZF2_TRIUA</name>
<dbReference type="AlphaFoldDB" id="M7YZF2"/>
<reference evidence="1" key="1">
    <citation type="journal article" date="2013" name="Nature">
        <title>Draft genome of the wheat A-genome progenitor Triticum urartu.</title>
        <authorList>
            <person name="Ling H.Q."/>
            <person name="Zhao S."/>
            <person name="Liu D."/>
            <person name="Wang J."/>
            <person name="Sun H."/>
            <person name="Zhang C."/>
            <person name="Fan H."/>
            <person name="Li D."/>
            <person name="Dong L."/>
            <person name="Tao Y."/>
            <person name="Gao C."/>
            <person name="Wu H."/>
            <person name="Li Y."/>
            <person name="Cui Y."/>
            <person name="Guo X."/>
            <person name="Zheng S."/>
            <person name="Wang B."/>
            <person name="Yu K."/>
            <person name="Liang Q."/>
            <person name="Yang W."/>
            <person name="Lou X."/>
            <person name="Chen J."/>
            <person name="Feng M."/>
            <person name="Jian J."/>
            <person name="Zhang X."/>
            <person name="Luo G."/>
            <person name="Jiang Y."/>
            <person name="Liu J."/>
            <person name="Wang Z."/>
            <person name="Sha Y."/>
            <person name="Zhang B."/>
            <person name="Wu H."/>
            <person name="Tang D."/>
            <person name="Shen Q."/>
            <person name="Xue P."/>
            <person name="Zou S."/>
            <person name="Wang X."/>
            <person name="Liu X."/>
            <person name="Wang F."/>
            <person name="Yang Y."/>
            <person name="An X."/>
            <person name="Dong Z."/>
            <person name="Zhang K."/>
            <person name="Zhang X."/>
            <person name="Luo M.C."/>
            <person name="Dvorak J."/>
            <person name="Tong Y."/>
            <person name="Wang J."/>
            <person name="Yang H."/>
            <person name="Li Z."/>
            <person name="Wang D."/>
            <person name="Zhang A."/>
            <person name="Wang J."/>
        </authorList>
    </citation>
    <scope>NUCLEOTIDE SEQUENCE</scope>
</reference>
<accession>M7YZF2</accession>
<organism evidence="1">
    <name type="scientific">Triticum urartu</name>
    <name type="common">Red wild einkorn</name>
    <name type="synonym">Crithodium urartu</name>
    <dbReference type="NCBI Taxonomy" id="4572"/>
    <lineage>
        <taxon>Eukaryota</taxon>
        <taxon>Viridiplantae</taxon>
        <taxon>Streptophyta</taxon>
        <taxon>Embryophyta</taxon>
        <taxon>Tracheophyta</taxon>
        <taxon>Spermatophyta</taxon>
        <taxon>Magnoliopsida</taxon>
        <taxon>Liliopsida</taxon>
        <taxon>Poales</taxon>
        <taxon>Poaceae</taxon>
        <taxon>BOP clade</taxon>
        <taxon>Pooideae</taxon>
        <taxon>Triticodae</taxon>
        <taxon>Triticeae</taxon>
        <taxon>Triticinae</taxon>
        <taxon>Triticum</taxon>
    </lineage>
</organism>
<gene>
    <name evidence="1" type="ORF">TRIUR3_02630</name>
</gene>
<dbReference type="OMA" id="DMTADIW"/>
<dbReference type="EMBL" id="KD161332">
    <property type="protein sequence ID" value="EMS56228.1"/>
    <property type="molecule type" value="Genomic_DNA"/>
</dbReference>
<evidence type="ECO:0000313" key="1">
    <source>
        <dbReference type="EMBL" id="EMS56228.1"/>
    </source>
</evidence>
<sequence>MPRSWDWATLSVQLRGCLQWSTRQMQHGNESIMVMVFDTAAESFGLMRAPVVHHLIDRVDLFEMDAMLGMFSFNRGDMTADIWVLQDYEKVRVRCESLDDDEYWDVVVVPGDGELIVLVKLAEWLLQVDMDGKLVANFHRQCVWPTQFQLKQSLIPHSFFPTLEGYVVNEVPFL</sequence>
<proteinExistence type="predicted"/>
<protein>
    <submittedName>
        <fullName evidence="1">Uncharacterized protein</fullName>
    </submittedName>
</protein>